<protein>
    <submittedName>
        <fullName evidence="2">Uncharacterized protein</fullName>
    </submittedName>
</protein>
<gene>
    <name evidence="2" type="ORF">EX30DRAFT_17586</name>
</gene>
<organism evidence="2 3">
    <name type="scientific">Ascodesmis nigricans</name>
    <dbReference type="NCBI Taxonomy" id="341454"/>
    <lineage>
        <taxon>Eukaryota</taxon>
        <taxon>Fungi</taxon>
        <taxon>Dikarya</taxon>
        <taxon>Ascomycota</taxon>
        <taxon>Pezizomycotina</taxon>
        <taxon>Pezizomycetes</taxon>
        <taxon>Pezizales</taxon>
        <taxon>Ascodesmidaceae</taxon>
        <taxon>Ascodesmis</taxon>
    </lineage>
</organism>
<dbReference type="EMBL" id="ML220112">
    <property type="protein sequence ID" value="TGZ85149.1"/>
    <property type="molecule type" value="Genomic_DNA"/>
</dbReference>
<dbReference type="AlphaFoldDB" id="A0A4S2N729"/>
<reference evidence="2 3" key="1">
    <citation type="submission" date="2019-04" db="EMBL/GenBank/DDBJ databases">
        <title>Comparative genomics and transcriptomics to analyze fruiting body development in filamentous ascomycetes.</title>
        <authorList>
            <consortium name="DOE Joint Genome Institute"/>
            <person name="Lutkenhaus R."/>
            <person name="Traeger S."/>
            <person name="Breuer J."/>
            <person name="Kuo A."/>
            <person name="Lipzen A."/>
            <person name="Pangilinan J."/>
            <person name="Dilworth D."/>
            <person name="Sandor L."/>
            <person name="Poggeler S."/>
            <person name="Barry K."/>
            <person name="Grigoriev I.V."/>
            <person name="Nowrousian M."/>
        </authorList>
    </citation>
    <scope>NUCLEOTIDE SEQUENCE [LARGE SCALE GENOMIC DNA]</scope>
    <source>
        <strain evidence="2 3">CBS 389.68</strain>
    </source>
</reference>
<accession>A0A4S2N729</accession>
<evidence type="ECO:0000313" key="3">
    <source>
        <dbReference type="Proteomes" id="UP000298138"/>
    </source>
</evidence>
<proteinExistence type="predicted"/>
<feature type="compositionally biased region" description="Pro residues" evidence="1">
    <location>
        <begin position="55"/>
        <end position="67"/>
    </location>
</feature>
<name>A0A4S2N729_9PEZI</name>
<sequence length="93" mass="10883">MSLHFVIIPFDHIIPVSYCRCTHITLPHRTTKEITPTLRKHRRHPRLRHPAKTETPPPRPPFSPSPSPHLHNPKYSLPPYHLNPPKKTPQHSH</sequence>
<keyword evidence="3" id="KW-1185">Reference proteome</keyword>
<evidence type="ECO:0000256" key="1">
    <source>
        <dbReference type="SAM" id="MobiDB-lite"/>
    </source>
</evidence>
<dbReference type="Proteomes" id="UP000298138">
    <property type="component" value="Unassembled WGS sequence"/>
</dbReference>
<evidence type="ECO:0000313" key="2">
    <source>
        <dbReference type="EMBL" id="TGZ85149.1"/>
    </source>
</evidence>
<dbReference type="InParanoid" id="A0A4S2N729"/>
<feature type="compositionally biased region" description="Basic residues" evidence="1">
    <location>
        <begin position="38"/>
        <end position="50"/>
    </location>
</feature>
<feature type="region of interest" description="Disordered" evidence="1">
    <location>
        <begin position="29"/>
        <end position="93"/>
    </location>
</feature>